<dbReference type="EMBL" id="SJSO01000002">
    <property type="protein sequence ID" value="TCD28975.1"/>
    <property type="molecule type" value="Genomic_DNA"/>
</dbReference>
<evidence type="ECO:0000313" key="3">
    <source>
        <dbReference type="Proteomes" id="UP000293925"/>
    </source>
</evidence>
<evidence type="ECO:0000256" key="1">
    <source>
        <dbReference type="SAM" id="SignalP"/>
    </source>
</evidence>
<name>A0A4R0QA99_9SPHI</name>
<dbReference type="OrthoDB" id="769380at2"/>
<accession>A0A4R0QA99</accession>
<reference evidence="2 3" key="1">
    <citation type="submission" date="2019-02" db="EMBL/GenBank/DDBJ databases">
        <title>Pedobacter sp. RP-3-21 sp. nov., isolated from Arctic soil.</title>
        <authorList>
            <person name="Dahal R.H."/>
        </authorList>
    </citation>
    <scope>NUCLEOTIDE SEQUENCE [LARGE SCALE GENOMIC DNA]</scope>
    <source>
        <strain evidence="2 3">RP-3-21</strain>
    </source>
</reference>
<comment type="caution">
    <text evidence="2">The sequence shown here is derived from an EMBL/GenBank/DDBJ whole genome shotgun (WGS) entry which is preliminary data.</text>
</comment>
<dbReference type="RefSeq" id="WP_131526878.1">
    <property type="nucleotide sequence ID" value="NZ_SJSO01000002.1"/>
</dbReference>
<feature type="chain" id="PRO_5020712711" evidence="1">
    <location>
        <begin position="23"/>
        <end position="152"/>
    </location>
</feature>
<evidence type="ECO:0000313" key="2">
    <source>
        <dbReference type="EMBL" id="TCD28975.1"/>
    </source>
</evidence>
<proteinExistence type="predicted"/>
<gene>
    <name evidence="2" type="ORF">EZ456_02095</name>
</gene>
<feature type="signal peptide" evidence="1">
    <location>
        <begin position="1"/>
        <end position="22"/>
    </location>
</feature>
<keyword evidence="1" id="KW-0732">Signal</keyword>
<sequence>MNKIIFHILFLLLSIISIKSTASDPGPSYSCLIPNEAVYTKWLKTDFAPGNPSWGPWQYYDTTGINYTVDYNQGDYPPCGYINPNFQFSQSGTCFVQKAPGVFVQGLYGEMHDLTSCNVPLDDSIYLLFGTSLFAIYFIRSKSLGYQKTVDS</sequence>
<protein>
    <submittedName>
        <fullName evidence="2">Uncharacterized protein</fullName>
    </submittedName>
</protein>
<keyword evidence="3" id="KW-1185">Reference proteome</keyword>
<dbReference type="AlphaFoldDB" id="A0A4R0QA99"/>
<organism evidence="2 3">
    <name type="scientific">Pedobacter psychrodurus</name>
    <dbReference type="NCBI Taxonomy" id="2530456"/>
    <lineage>
        <taxon>Bacteria</taxon>
        <taxon>Pseudomonadati</taxon>
        <taxon>Bacteroidota</taxon>
        <taxon>Sphingobacteriia</taxon>
        <taxon>Sphingobacteriales</taxon>
        <taxon>Sphingobacteriaceae</taxon>
        <taxon>Pedobacter</taxon>
    </lineage>
</organism>
<dbReference type="Proteomes" id="UP000293925">
    <property type="component" value="Unassembled WGS sequence"/>
</dbReference>